<dbReference type="Pfam" id="PF00155">
    <property type="entry name" value="Aminotran_1_2"/>
    <property type="match status" value="1"/>
</dbReference>
<dbReference type="PANTHER" id="PTHR42832">
    <property type="entry name" value="AMINO ACID AMINOTRANSFERASE"/>
    <property type="match status" value="1"/>
</dbReference>
<dbReference type="Gene3D" id="3.90.1150.10">
    <property type="entry name" value="Aspartate Aminotransferase, domain 1"/>
    <property type="match status" value="1"/>
</dbReference>
<dbReference type="InterPro" id="IPR004839">
    <property type="entry name" value="Aminotransferase_I/II_large"/>
</dbReference>
<keyword evidence="3" id="KW-0808">Transferase</keyword>
<comment type="caution">
    <text evidence="5">The sequence shown here is derived from an EMBL/GenBank/DDBJ whole genome shotgun (WGS) entry which is preliminary data.</text>
</comment>
<dbReference type="SUPFAM" id="SSF53383">
    <property type="entry name" value="PLP-dependent transferases"/>
    <property type="match status" value="1"/>
</dbReference>
<evidence type="ECO:0000313" key="6">
    <source>
        <dbReference type="Proteomes" id="UP000823934"/>
    </source>
</evidence>
<reference evidence="5" key="1">
    <citation type="journal article" date="2021" name="PeerJ">
        <title>Extensive microbial diversity within the chicken gut microbiome revealed by metagenomics and culture.</title>
        <authorList>
            <person name="Gilroy R."/>
            <person name="Ravi A."/>
            <person name="Getino M."/>
            <person name="Pursley I."/>
            <person name="Horton D.L."/>
            <person name="Alikhan N.F."/>
            <person name="Baker D."/>
            <person name="Gharbi K."/>
            <person name="Hall N."/>
            <person name="Watson M."/>
            <person name="Adriaenssens E.M."/>
            <person name="Foster-Nyarko E."/>
            <person name="Jarju S."/>
            <person name="Secka A."/>
            <person name="Antonio M."/>
            <person name="Oren A."/>
            <person name="Chaudhuri R.R."/>
            <person name="La Ragione R."/>
            <person name="Hildebrand F."/>
            <person name="Pallen M.J."/>
        </authorList>
    </citation>
    <scope>NUCLEOTIDE SEQUENCE</scope>
    <source>
        <strain evidence="5">CHK160-9182</strain>
    </source>
</reference>
<evidence type="ECO:0000256" key="3">
    <source>
        <dbReference type="ARBA" id="ARBA00022679"/>
    </source>
</evidence>
<accession>A0A9D1TTA3</accession>
<sequence>MSQQPSTDFKRLDLLPPYVFSVIDQLKAEAAAAGQDVIDFGMGNPDQPTPKHIVDAMVEAAREGANHRYSASKGIVSVRGAICNWYKEKYNVDLNPETEAIYTIGSKEGLADLTLATLEKGDVVLVPDPAYPIHPYGPIIAGATVVNIPAGPEDDFESNLKKAIAESSVKPKMLFLNYPSNPTSECVDLVFFERIVKIAKEHGIWIVHDLAYADLSFDGYKAPSILEVEGAKEIAVESYTLSKSYNMAGWRVGFMVGNPTLIAALTKMKSYLDYGSFAPIQHAAVTALTGPQDCVEEIRLRYQNRRNLLCEGLSSIGWDVKKPKASMFLWAKIPEAYQSLGSMKFAEKLIKEASVAVAPGIGFGQGGEGYVRFGLIVEDERTEKALENLRQLFIKDGLLTE</sequence>
<dbReference type="InterPro" id="IPR015422">
    <property type="entry name" value="PyrdxlP-dep_Trfase_small"/>
</dbReference>
<keyword evidence="2 5" id="KW-0032">Aminotransferase</keyword>
<evidence type="ECO:0000256" key="1">
    <source>
        <dbReference type="ARBA" id="ARBA00001933"/>
    </source>
</evidence>
<dbReference type="InterPro" id="IPR050881">
    <property type="entry name" value="LL-DAP_aminotransferase"/>
</dbReference>
<dbReference type="PANTHER" id="PTHR42832:SF1">
    <property type="entry name" value="GLUTAMATE-PYRUVATE AMINOTRANSFERASE ALAC"/>
    <property type="match status" value="1"/>
</dbReference>
<dbReference type="InterPro" id="IPR015424">
    <property type="entry name" value="PyrdxlP-dep_Trfase"/>
</dbReference>
<gene>
    <name evidence="5" type="ORF">H9889_01475</name>
</gene>
<reference evidence="5" key="2">
    <citation type="submission" date="2021-04" db="EMBL/GenBank/DDBJ databases">
        <authorList>
            <person name="Gilroy R."/>
        </authorList>
    </citation>
    <scope>NUCLEOTIDE SEQUENCE</scope>
    <source>
        <strain evidence="5">CHK160-9182</strain>
    </source>
</reference>
<protein>
    <submittedName>
        <fullName evidence="5">Aminotransferase class I/II-fold pyridoxal phosphate-dependent enzyme</fullName>
    </submittedName>
</protein>
<dbReference type="CDD" id="cd00609">
    <property type="entry name" value="AAT_like"/>
    <property type="match status" value="1"/>
</dbReference>
<dbReference type="GO" id="GO:0030170">
    <property type="term" value="F:pyridoxal phosphate binding"/>
    <property type="evidence" value="ECO:0007669"/>
    <property type="project" value="InterPro"/>
</dbReference>
<feature type="domain" description="Aminotransferase class I/classII large" evidence="4">
    <location>
        <begin position="36"/>
        <end position="388"/>
    </location>
</feature>
<organism evidence="5 6">
    <name type="scientific">Candidatus Ignatzschineria merdigallinarum</name>
    <dbReference type="NCBI Taxonomy" id="2838621"/>
    <lineage>
        <taxon>Bacteria</taxon>
        <taxon>Pseudomonadati</taxon>
        <taxon>Pseudomonadota</taxon>
        <taxon>Gammaproteobacteria</taxon>
        <taxon>Cardiobacteriales</taxon>
        <taxon>Ignatzschineriaceae</taxon>
        <taxon>Ignatzschineria</taxon>
    </lineage>
</organism>
<evidence type="ECO:0000259" key="4">
    <source>
        <dbReference type="Pfam" id="PF00155"/>
    </source>
</evidence>
<name>A0A9D1TTA3_9GAMM</name>
<comment type="cofactor">
    <cofactor evidence="1">
        <name>pyridoxal 5'-phosphate</name>
        <dbReference type="ChEBI" id="CHEBI:597326"/>
    </cofactor>
</comment>
<dbReference type="Gene3D" id="3.40.640.10">
    <property type="entry name" value="Type I PLP-dependent aspartate aminotransferase-like (Major domain)"/>
    <property type="match status" value="1"/>
</dbReference>
<dbReference type="Proteomes" id="UP000823934">
    <property type="component" value="Unassembled WGS sequence"/>
</dbReference>
<evidence type="ECO:0000256" key="2">
    <source>
        <dbReference type="ARBA" id="ARBA00022576"/>
    </source>
</evidence>
<dbReference type="EMBL" id="DXHP01000036">
    <property type="protein sequence ID" value="HIW05986.1"/>
    <property type="molecule type" value="Genomic_DNA"/>
</dbReference>
<dbReference type="GO" id="GO:0008483">
    <property type="term" value="F:transaminase activity"/>
    <property type="evidence" value="ECO:0007669"/>
    <property type="project" value="UniProtKB-KW"/>
</dbReference>
<proteinExistence type="predicted"/>
<dbReference type="InterPro" id="IPR015421">
    <property type="entry name" value="PyrdxlP-dep_Trfase_major"/>
</dbReference>
<evidence type="ECO:0000313" key="5">
    <source>
        <dbReference type="EMBL" id="HIW05986.1"/>
    </source>
</evidence>
<dbReference type="AlphaFoldDB" id="A0A9D1TTA3"/>